<accession>A0A5P9NF23</accession>
<evidence type="ECO:0000313" key="3">
    <source>
        <dbReference type="Proteomes" id="UP000326287"/>
    </source>
</evidence>
<dbReference type="AlphaFoldDB" id="A0A5P9NF23"/>
<protein>
    <submittedName>
        <fullName evidence="2">DUF1499 domain-containing protein</fullName>
    </submittedName>
</protein>
<dbReference type="PANTHER" id="PTHR34801">
    <property type="entry name" value="EXPRESSED PROTEIN"/>
    <property type="match status" value="1"/>
</dbReference>
<keyword evidence="3" id="KW-1185">Reference proteome</keyword>
<gene>
    <name evidence="2" type="ORF">EY643_01155</name>
</gene>
<dbReference type="InterPro" id="IPR010865">
    <property type="entry name" value="DUF1499"/>
</dbReference>
<evidence type="ECO:0000256" key="1">
    <source>
        <dbReference type="SAM" id="SignalP"/>
    </source>
</evidence>
<dbReference type="OrthoDB" id="9793534at2"/>
<feature type="chain" id="PRO_5025052764" evidence="1">
    <location>
        <begin position="22"/>
        <end position="140"/>
    </location>
</feature>
<organism evidence="2 3">
    <name type="scientific">Halioglobus maricola</name>
    <dbReference type="NCBI Taxonomy" id="2601894"/>
    <lineage>
        <taxon>Bacteria</taxon>
        <taxon>Pseudomonadati</taxon>
        <taxon>Pseudomonadota</taxon>
        <taxon>Gammaproteobacteria</taxon>
        <taxon>Cellvibrionales</taxon>
        <taxon>Halieaceae</taxon>
        <taxon>Halioglobus</taxon>
    </lineage>
</organism>
<evidence type="ECO:0000313" key="2">
    <source>
        <dbReference type="EMBL" id="QFU74367.1"/>
    </source>
</evidence>
<dbReference type="EMBL" id="CP036422">
    <property type="protein sequence ID" value="QFU74367.1"/>
    <property type="molecule type" value="Genomic_DNA"/>
</dbReference>
<keyword evidence="1" id="KW-0732">Signal</keyword>
<name>A0A5P9NF23_9GAMM</name>
<sequence>MRVYRVIYLLIAMSLASCTSAPNQPASDAALPDCGTFPNCVSSSSTEGTQAVAPIAATAQQWLELKTWIAAQDDWTITIDNGDFMQAVVKTPLMRFRDDVQLRFDQNTGVIQVRSSSRLGISDMGANRSRVEMLRDQLSP</sequence>
<dbReference type="Pfam" id="PF07386">
    <property type="entry name" value="DUF1499"/>
    <property type="match status" value="1"/>
</dbReference>
<feature type="signal peptide" evidence="1">
    <location>
        <begin position="1"/>
        <end position="21"/>
    </location>
</feature>
<dbReference type="Proteomes" id="UP000326287">
    <property type="component" value="Chromosome"/>
</dbReference>
<dbReference type="KEGG" id="halc:EY643_01155"/>
<dbReference type="RefSeq" id="WP_152660479.1">
    <property type="nucleotide sequence ID" value="NZ_CP036422.1"/>
</dbReference>
<reference evidence="2 3" key="1">
    <citation type="submission" date="2019-02" db="EMBL/GenBank/DDBJ databases">
        <authorList>
            <person name="Li S.-H."/>
        </authorList>
    </citation>
    <scope>NUCLEOTIDE SEQUENCE [LARGE SCALE GENOMIC DNA]</scope>
    <source>
        <strain evidence="2 3">IMCC14385</strain>
    </source>
</reference>
<dbReference type="PANTHER" id="PTHR34801:SF6">
    <property type="entry name" value="SLL1620 PROTEIN"/>
    <property type="match status" value="1"/>
</dbReference>
<dbReference type="PROSITE" id="PS51257">
    <property type="entry name" value="PROKAR_LIPOPROTEIN"/>
    <property type="match status" value="1"/>
</dbReference>
<proteinExistence type="predicted"/>